<dbReference type="AlphaFoldDB" id="S5DJH4"/>
<dbReference type="CDD" id="cd00143">
    <property type="entry name" value="PP2Cc"/>
    <property type="match status" value="1"/>
</dbReference>
<evidence type="ECO:0000313" key="2">
    <source>
        <dbReference type="EMBL" id="AGQ18839.1"/>
    </source>
</evidence>
<sequence length="217" mass="23764">MKKYKFIWTVKSECGPVRKKNEDSIFPLESGSSGTSIKAGVFDGMGGHKKGEVASDLASKTMYKDFDSITDYVKTANKDILEYQSRNDDAKGMGTTMTVVEISQDGTLSLAHVGDSRCYVLSSRNLIQLTEDENVPGFQNVLTQALGSKEKLTIQNKDFQLSSGDVVFLCTDGIYNEVGDEYLKNKLLDGINAESLVGEVLLQNPKDNISAIIINVI</sequence>
<organism evidence="2">
    <name type="scientific">Candidatus Actinomarina minuta</name>
    <dbReference type="NCBI Taxonomy" id="1389454"/>
    <lineage>
        <taxon>Bacteria</taxon>
        <taxon>Bacillati</taxon>
        <taxon>Actinomycetota</taxon>
        <taxon>Actinomycetes</taxon>
        <taxon>Candidatus Actinomarinidae</taxon>
        <taxon>Candidatus Actinomarinales</taxon>
        <taxon>Candidatus Actinomarineae</taxon>
        <taxon>Candidatus Actinomarinaceae</taxon>
        <taxon>Candidatus Actinomarina</taxon>
    </lineage>
</organism>
<protein>
    <submittedName>
        <fullName evidence="2">Serine/threonine protein phosphatase</fullName>
    </submittedName>
</protein>
<name>S5DJH4_9ACTN</name>
<dbReference type="Gene3D" id="3.60.40.10">
    <property type="entry name" value="PPM-type phosphatase domain"/>
    <property type="match status" value="1"/>
</dbReference>
<proteinExistence type="predicted"/>
<accession>S5DJH4</accession>
<dbReference type="GO" id="GO:0004722">
    <property type="term" value="F:protein serine/threonine phosphatase activity"/>
    <property type="evidence" value="ECO:0007669"/>
    <property type="project" value="InterPro"/>
</dbReference>
<dbReference type="InterPro" id="IPR001932">
    <property type="entry name" value="PPM-type_phosphatase-like_dom"/>
</dbReference>
<dbReference type="SUPFAM" id="SSF81606">
    <property type="entry name" value="PP2C-like"/>
    <property type="match status" value="1"/>
</dbReference>
<dbReference type="PANTHER" id="PTHR13832:SF827">
    <property type="entry name" value="PROTEIN PHOSPHATASE 1L"/>
    <property type="match status" value="1"/>
</dbReference>
<dbReference type="PANTHER" id="PTHR13832">
    <property type="entry name" value="PROTEIN PHOSPHATASE 2C"/>
    <property type="match status" value="1"/>
</dbReference>
<feature type="domain" description="PPM-type phosphatase" evidence="1">
    <location>
        <begin position="7"/>
        <end position="216"/>
    </location>
</feature>
<dbReference type="InterPro" id="IPR015655">
    <property type="entry name" value="PP2C"/>
</dbReference>
<dbReference type="Pfam" id="PF13672">
    <property type="entry name" value="PP2C_2"/>
    <property type="match status" value="1"/>
</dbReference>
<dbReference type="EMBL" id="KC811114">
    <property type="protein sequence ID" value="AGQ18839.1"/>
    <property type="molecule type" value="Genomic_DNA"/>
</dbReference>
<reference evidence="2" key="1">
    <citation type="journal article" date="2013" name="Sci. Rep.">
        <title>Metagenomics uncovers a new group of low GC and ultra-small marine Actinobacteria.</title>
        <authorList>
            <person name="Ghai R."/>
            <person name="Mizuno C.M."/>
            <person name="Picazo A."/>
            <person name="Camacho A."/>
            <person name="Rodriguez-Valera F."/>
        </authorList>
    </citation>
    <scope>NUCLEOTIDE SEQUENCE</scope>
</reference>
<dbReference type="SMART" id="SM00332">
    <property type="entry name" value="PP2Cc"/>
    <property type="match status" value="1"/>
</dbReference>
<dbReference type="InterPro" id="IPR036457">
    <property type="entry name" value="PPM-type-like_dom_sf"/>
</dbReference>
<dbReference type="PROSITE" id="PS51746">
    <property type="entry name" value="PPM_2"/>
    <property type="match status" value="1"/>
</dbReference>
<dbReference type="SMART" id="SM00331">
    <property type="entry name" value="PP2C_SIG"/>
    <property type="match status" value="1"/>
</dbReference>
<evidence type="ECO:0000259" key="1">
    <source>
        <dbReference type="PROSITE" id="PS51746"/>
    </source>
</evidence>